<evidence type="ECO:0000313" key="3">
    <source>
        <dbReference type="EMBL" id="EPT24470.1"/>
    </source>
</evidence>
<evidence type="ECO:0000256" key="1">
    <source>
        <dbReference type="SAM" id="Coils"/>
    </source>
</evidence>
<feature type="coiled-coil region" evidence="1">
    <location>
        <begin position="166"/>
        <end position="228"/>
    </location>
</feature>
<feature type="compositionally biased region" description="Basic residues" evidence="2">
    <location>
        <begin position="144"/>
        <end position="156"/>
    </location>
</feature>
<proteinExistence type="predicted"/>
<protein>
    <submittedName>
        <fullName evidence="3">Uncharacterized protein</fullName>
    </submittedName>
</protein>
<evidence type="ECO:0000313" key="4">
    <source>
        <dbReference type="Proteomes" id="UP000001529"/>
    </source>
</evidence>
<keyword evidence="1" id="KW-0175">Coiled coil</keyword>
<keyword evidence="4" id="KW-1185">Reference proteome</keyword>
<name>S8FZ30_TOXGM</name>
<gene>
    <name evidence="3" type="ORF">TGME49_325100</name>
</gene>
<dbReference type="RefSeq" id="XP_018634709.1">
    <property type="nucleotide sequence ID" value="XM_018783077.1"/>
</dbReference>
<dbReference type="OrthoDB" id="331760at2759"/>
<dbReference type="EMBL" id="KE139530">
    <property type="protein sequence ID" value="EPT24470.1"/>
    <property type="molecule type" value="Genomic_DNA"/>
</dbReference>
<dbReference type="GeneID" id="29769915"/>
<reference evidence="3" key="1">
    <citation type="submission" date="2013-04" db="EMBL/GenBank/DDBJ databases">
        <authorList>
            <person name="Sibley D."/>
            <person name="Venepally P."/>
            <person name="Karamycheva S."/>
            <person name="Hadjithomas M."/>
            <person name="Khan A."/>
            <person name="Brunk B."/>
            <person name="Roos D."/>
            <person name="Caler E."/>
            <person name="Lorenzi H."/>
        </authorList>
    </citation>
    <scope>NUCLEOTIDE SEQUENCE</scope>
    <source>
        <strain evidence="3">ME49</strain>
    </source>
</reference>
<dbReference type="AlphaFoldDB" id="S8FZ30"/>
<organism evidence="3 4">
    <name type="scientific">Toxoplasma gondii (strain ATCC 50611 / Me49)</name>
    <dbReference type="NCBI Taxonomy" id="508771"/>
    <lineage>
        <taxon>Eukaryota</taxon>
        <taxon>Sar</taxon>
        <taxon>Alveolata</taxon>
        <taxon>Apicomplexa</taxon>
        <taxon>Conoidasida</taxon>
        <taxon>Coccidia</taxon>
        <taxon>Eucoccidiorida</taxon>
        <taxon>Eimeriorina</taxon>
        <taxon>Sarcocystidae</taxon>
        <taxon>Toxoplasma</taxon>
    </lineage>
</organism>
<sequence length="331" mass="37648">MTGAYAAQVGVVALPSFVQNMTASLHLLRTRFWSAPHRRLKAVIKAGIQGTARGARLATELEGSFKRLNRQRLQSMQRRKQALYQIQKSVIEAFTAFHRHEKFVGEYNRRSAELEVAEAMMSVAIAALDKRSLENVNRNMNGKGKTKAKKGRRKNVKGTVLDKAKARAFSRAKTKLENNLEAKRAKVKANELARLNMSGKVMKKMKEKRREKERAQAAARRIKEQQRTTTSFEHSYVAVAVALRSFAVLRKALDLPPFPGLKKKERLLHAQLEEVQKVLRTSIKPWTPEVVVRTLKNVEANQRRIVRVQDTVMRLLGRHGTLMKAHTKTLS</sequence>
<evidence type="ECO:0000256" key="2">
    <source>
        <dbReference type="SAM" id="MobiDB-lite"/>
    </source>
</evidence>
<dbReference type="Proteomes" id="UP000001529">
    <property type="component" value="Unassembled WGS sequence"/>
</dbReference>
<feature type="region of interest" description="Disordered" evidence="2">
    <location>
        <begin position="137"/>
        <end position="157"/>
    </location>
</feature>
<dbReference type="VEuPathDB" id="ToxoDB:TGME49_325100"/>
<feature type="non-terminal residue" evidence="3">
    <location>
        <position position="331"/>
    </location>
</feature>
<accession>S8FZ30</accession>